<dbReference type="Pfam" id="PF09733">
    <property type="entry name" value="VEFS-Box"/>
    <property type="match status" value="1"/>
</dbReference>
<dbReference type="EMBL" id="MU865319">
    <property type="protein sequence ID" value="KAK4228411.1"/>
    <property type="molecule type" value="Genomic_DNA"/>
</dbReference>
<dbReference type="SUPFAM" id="SSF57903">
    <property type="entry name" value="FYVE/PHD zinc finger"/>
    <property type="match status" value="1"/>
</dbReference>
<organism evidence="9 10">
    <name type="scientific">Podospora fimiseda</name>
    <dbReference type="NCBI Taxonomy" id="252190"/>
    <lineage>
        <taxon>Eukaryota</taxon>
        <taxon>Fungi</taxon>
        <taxon>Dikarya</taxon>
        <taxon>Ascomycota</taxon>
        <taxon>Pezizomycotina</taxon>
        <taxon>Sordariomycetes</taxon>
        <taxon>Sordariomycetidae</taxon>
        <taxon>Sordariales</taxon>
        <taxon>Podosporaceae</taxon>
        <taxon>Podospora</taxon>
    </lineage>
</organism>
<keyword evidence="5" id="KW-0805">Transcription regulation</keyword>
<evidence type="ECO:0000256" key="3">
    <source>
        <dbReference type="ARBA" id="ARBA00022771"/>
    </source>
</evidence>
<dbReference type="InterPro" id="IPR011011">
    <property type="entry name" value="Znf_FYVE_PHD"/>
</dbReference>
<feature type="compositionally biased region" description="Polar residues" evidence="7">
    <location>
        <begin position="753"/>
        <end position="767"/>
    </location>
</feature>
<dbReference type="AlphaFoldDB" id="A0AAN7BRK8"/>
<keyword evidence="6" id="KW-0804">Transcription</keyword>
<evidence type="ECO:0000256" key="2">
    <source>
        <dbReference type="ARBA" id="ARBA00022723"/>
    </source>
</evidence>
<comment type="similarity">
    <text evidence="1">Belongs to the VEFS (VRN2-EMF2-FIS2-SU(Z)12) family.</text>
</comment>
<protein>
    <recommendedName>
        <fullName evidence="8">Polycomb protein VEFS-Box domain-containing protein</fullName>
    </recommendedName>
</protein>
<dbReference type="PROSITE" id="PS01359">
    <property type="entry name" value="ZF_PHD_1"/>
    <property type="match status" value="1"/>
</dbReference>
<evidence type="ECO:0000256" key="1">
    <source>
        <dbReference type="ARBA" id="ARBA00007416"/>
    </source>
</evidence>
<dbReference type="GO" id="GO:0008270">
    <property type="term" value="F:zinc ion binding"/>
    <property type="evidence" value="ECO:0007669"/>
    <property type="project" value="UniProtKB-KW"/>
</dbReference>
<evidence type="ECO:0000313" key="10">
    <source>
        <dbReference type="Proteomes" id="UP001301958"/>
    </source>
</evidence>
<evidence type="ECO:0000313" key="9">
    <source>
        <dbReference type="EMBL" id="KAK4228411.1"/>
    </source>
</evidence>
<evidence type="ECO:0000259" key="8">
    <source>
        <dbReference type="Pfam" id="PF09733"/>
    </source>
</evidence>
<keyword evidence="4" id="KW-0862">Zinc</keyword>
<dbReference type="InterPro" id="IPR019786">
    <property type="entry name" value="Zinc_finger_PHD-type_CS"/>
</dbReference>
<feature type="domain" description="Polycomb protein VEFS-Box" evidence="8">
    <location>
        <begin position="566"/>
        <end position="648"/>
    </location>
</feature>
<reference evidence="9" key="1">
    <citation type="journal article" date="2023" name="Mol. Phylogenet. Evol.">
        <title>Genome-scale phylogeny and comparative genomics of the fungal order Sordariales.</title>
        <authorList>
            <person name="Hensen N."/>
            <person name="Bonometti L."/>
            <person name="Westerberg I."/>
            <person name="Brannstrom I.O."/>
            <person name="Guillou S."/>
            <person name="Cros-Aarteil S."/>
            <person name="Calhoun S."/>
            <person name="Haridas S."/>
            <person name="Kuo A."/>
            <person name="Mondo S."/>
            <person name="Pangilinan J."/>
            <person name="Riley R."/>
            <person name="LaButti K."/>
            <person name="Andreopoulos B."/>
            <person name="Lipzen A."/>
            <person name="Chen C."/>
            <person name="Yan M."/>
            <person name="Daum C."/>
            <person name="Ng V."/>
            <person name="Clum A."/>
            <person name="Steindorff A."/>
            <person name="Ohm R.A."/>
            <person name="Martin F."/>
            <person name="Silar P."/>
            <person name="Natvig D.O."/>
            <person name="Lalanne C."/>
            <person name="Gautier V."/>
            <person name="Ament-Velasquez S.L."/>
            <person name="Kruys A."/>
            <person name="Hutchinson M.I."/>
            <person name="Powell A.J."/>
            <person name="Barry K."/>
            <person name="Miller A.N."/>
            <person name="Grigoriev I.V."/>
            <person name="Debuchy R."/>
            <person name="Gladieux P."/>
            <person name="Hiltunen Thoren M."/>
            <person name="Johannesson H."/>
        </authorList>
    </citation>
    <scope>NUCLEOTIDE SEQUENCE</scope>
    <source>
        <strain evidence="9">CBS 990.96</strain>
    </source>
</reference>
<feature type="region of interest" description="Disordered" evidence="7">
    <location>
        <begin position="743"/>
        <end position="767"/>
    </location>
</feature>
<dbReference type="CDD" id="cd21552">
    <property type="entry name" value="VEFS-box_ctSUZ12-like"/>
    <property type="match status" value="1"/>
</dbReference>
<accession>A0AAN7BRK8</accession>
<gene>
    <name evidence="9" type="ORF">QBC38DRAFT_157042</name>
</gene>
<sequence length="767" mass="86795">MTAMGKKRRGLPFLHRNWLKTTNHWNKMGNKSSVPAKDSNNPPAVVQDEQQPRAAKRHKIDNQYDGFPLYENYGKVQRGLRIEILKVSHKDAPRVKNGIMNGLVPPNVRDVTQIKARCKLSIWSGQGGHQVMLHVDSQVCDIKVFKNPAGSSPMARFYAIKPFHIPDEKIFLERDDDAVFGLANSYSVQIELESAGDPNWPPGELVSMDDDPLYSRVLPRRQWMLTAHIVDIFGTNRNRKTMRLRVKKHPNHEAATNFLMDVDVRWVSNISTQLAMREQTKGVLPSILVVDPTDPVPEVTANGVNGVNGTDEYSLHDEADKALSEIPTPNGIPTPETMDEPVLAEGETTPSRSRRARQDINYNVKQLWSKAVGKETRKRRKESTEEQAQLEEHIVTYLLPPEQVQTERFGCLICGAENERLGQLRAHYLSHPEFEFIFEFRPKGGYCVTVKPVPEAQASPLRPKIFQLGLPIRPLDLDKFVDKKGDDTWVSERLGPDNDKEVEIPKMTRSQSSLRAATQQQQIIPNVQPKFPRPVVLVPKTKQPLFDPLSKVALKPGQPVPVYPIDNSWLLLKHRQNLNDFIDLKPEEKEYMMEWDAFILPQHISSEAFLPRAFIEFVTLKAPWLVANKKRTREFAKHMSLLIARQVLGSDEGNQIIVLLNDARAAMNAAGGPEAAAEAEAEQKEPPLKRMAGRCWKCEEIVGVVHMVYCSNRICKFRLYHDKCAGIDKTVKGWKCPRCATDEDEDHDLDSAPSGSESGQNKRSAFS</sequence>
<keyword evidence="2" id="KW-0479">Metal-binding</keyword>
<dbReference type="PANTHER" id="PTHR22597:SF0">
    <property type="entry name" value="POLYCOMB PROTEIN SUZ12"/>
    <property type="match status" value="1"/>
</dbReference>
<dbReference type="GO" id="GO:0031490">
    <property type="term" value="F:chromatin DNA binding"/>
    <property type="evidence" value="ECO:0007669"/>
    <property type="project" value="TreeGrafter"/>
</dbReference>
<dbReference type="InterPro" id="IPR019135">
    <property type="entry name" value="Polycomb_protein_VEFS-Box"/>
</dbReference>
<dbReference type="GO" id="GO:0016586">
    <property type="term" value="C:RSC-type complex"/>
    <property type="evidence" value="ECO:0007669"/>
    <property type="project" value="TreeGrafter"/>
</dbReference>
<feature type="compositionally biased region" description="Polar residues" evidence="7">
    <location>
        <begin position="24"/>
        <end position="42"/>
    </location>
</feature>
<proteinExistence type="inferred from homology"/>
<evidence type="ECO:0000256" key="5">
    <source>
        <dbReference type="ARBA" id="ARBA00023015"/>
    </source>
</evidence>
<dbReference type="InterPro" id="IPR013083">
    <property type="entry name" value="Znf_RING/FYVE/PHD"/>
</dbReference>
<evidence type="ECO:0000256" key="4">
    <source>
        <dbReference type="ARBA" id="ARBA00022833"/>
    </source>
</evidence>
<dbReference type="PANTHER" id="PTHR22597">
    <property type="entry name" value="POLYCOMB GROUP PROTEIN"/>
    <property type="match status" value="1"/>
</dbReference>
<evidence type="ECO:0000256" key="6">
    <source>
        <dbReference type="ARBA" id="ARBA00023163"/>
    </source>
</evidence>
<keyword evidence="3" id="KW-0863">Zinc-finger</keyword>
<comment type="caution">
    <text evidence="9">The sequence shown here is derived from an EMBL/GenBank/DDBJ whole genome shotgun (WGS) entry which is preliminary data.</text>
</comment>
<feature type="region of interest" description="Disordered" evidence="7">
    <location>
        <begin position="324"/>
        <end position="355"/>
    </location>
</feature>
<dbReference type="Gene3D" id="3.30.40.10">
    <property type="entry name" value="Zinc/RING finger domain, C3HC4 (zinc finger)"/>
    <property type="match status" value="1"/>
</dbReference>
<name>A0AAN7BRK8_9PEZI</name>
<evidence type="ECO:0000256" key="7">
    <source>
        <dbReference type="SAM" id="MobiDB-lite"/>
    </source>
</evidence>
<dbReference type="Proteomes" id="UP001301958">
    <property type="component" value="Unassembled WGS sequence"/>
</dbReference>
<feature type="region of interest" description="Disordered" evidence="7">
    <location>
        <begin position="24"/>
        <end position="58"/>
    </location>
</feature>
<keyword evidence="10" id="KW-1185">Reference proteome</keyword>
<reference evidence="9" key="2">
    <citation type="submission" date="2023-05" db="EMBL/GenBank/DDBJ databases">
        <authorList>
            <consortium name="Lawrence Berkeley National Laboratory"/>
            <person name="Steindorff A."/>
            <person name="Hensen N."/>
            <person name="Bonometti L."/>
            <person name="Westerberg I."/>
            <person name="Brannstrom I.O."/>
            <person name="Guillou S."/>
            <person name="Cros-Aarteil S."/>
            <person name="Calhoun S."/>
            <person name="Haridas S."/>
            <person name="Kuo A."/>
            <person name="Mondo S."/>
            <person name="Pangilinan J."/>
            <person name="Riley R."/>
            <person name="Labutti K."/>
            <person name="Andreopoulos B."/>
            <person name="Lipzen A."/>
            <person name="Chen C."/>
            <person name="Yanf M."/>
            <person name="Daum C."/>
            <person name="Ng V."/>
            <person name="Clum A."/>
            <person name="Ohm R."/>
            <person name="Martin F."/>
            <person name="Silar P."/>
            <person name="Natvig D."/>
            <person name="Lalanne C."/>
            <person name="Gautier V."/>
            <person name="Ament-Velasquez S.L."/>
            <person name="Kruys A."/>
            <person name="Hutchinson M.I."/>
            <person name="Powell A.J."/>
            <person name="Barry K."/>
            <person name="Miller A.N."/>
            <person name="Grigoriev I.V."/>
            <person name="Debuchy R."/>
            <person name="Gladieux P."/>
            <person name="Thoren M.H."/>
            <person name="Johannesson H."/>
        </authorList>
    </citation>
    <scope>NUCLEOTIDE SEQUENCE</scope>
    <source>
        <strain evidence="9">CBS 990.96</strain>
    </source>
</reference>